<accession>A0ABS1CE47</accession>
<evidence type="ECO:0008006" key="3">
    <source>
        <dbReference type="Google" id="ProtNLM"/>
    </source>
</evidence>
<dbReference type="Proteomes" id="UP000748752">
    <property type="component" value="Unassembled WGS sequence"/>
</dbReference>
<reference evidence="1 2" key="1">
    <citation type="journal article" date="2020" name="Microorganisms">
        <title>Osmotic Adaptation and Compatible Solute Biosynthesis of Phototrophic Bacteria as Revealed from Genome Analyses.</title>
        <authorList>
            <person name="Imhoff J.F."/>
            <person name="Rahn T."/>
            <person name="Kunzel S."/>
            <person name="Keller A."/>
            <person name="Neulinger S.C."/>
        </authorList>
    </citation>
    <scope>NUCLEOTIDE SEQUENCE [LARGE SCALE GENOMIC DNA]</scope>
    <source>
        <strain evidence="1 2">DSM 6210</strain>
    </source>
</reference>
<evidence type="ECO:0000313" key="1">
    <source>
        <dbReference type="EMBL" id="MBK1630087.1"/>
    </source>
</evidence>
<dbReference type="InterPro" id="IPR007433">
    <property type="entry name" value="DUF481"/>
</dbReference>
<name>A0ABS1CE47_9GAMM</name>
<evidence type="ECO:0000313" key="2">
    <source>
        <dbReference type="Proteomes" id="UP000748752"/>
    </source>
</evidence>
<protein>
    <recommendedName>
        <fullName evidence="3">DUF481 domain-containing protein</fullName>
    </recommendedName>
</protein>
<keyword evidence="2" id="KW-1185">Reference proteome</keyword>
<gene>
    <name evidence="1" type="ORF">CKO31_04890</name>
</gene>
<sequence length="385" mass="43053">MLYQAPKTIESSSFKLPRASDRPGMGCLGNRCRRRWSAGRLDRPGDRLVIPSGTLALALLIQPVAADTIIMRNGDRLTGEVVRKEGGELLVRTHYAGTLALDWTEVREVQLDAPVPVLLEDESVVSVGALARQEDTLRMESPAAREPMSVPAEQVRVIQPEPWETGDGGRFSGLVNLAFQDDTGNTDSTELDVDATLSYQRRWSEVEIFGLLEYDTDDGERSTDQWSLNTKYIRRFPNTAWYGAAWLRLKHDFFADTRLRSIVGPALGYRLQPEGGGSYSAEVGPIHLHEDFYDQPDQGFWGPGVFVNFAQPLLGEHLEFYLHGMGFTALGDDDKDVWVSWTGFRVPLVGGFVGSIEYEIDHDSRPAVEAQTTDETVRIKLGYEW</sequence>
<organism evidence="1 2">
    <name type="scientific">Thiohalocapsa halophila</name>
    <dbReference type="NCBI Taxonomy" id="69359"/>
    <lineage>
        <taxon>Bacteria</taxon>
        <taxon>Pseudomonadati</taxon>
        <taxon>Pseudomonadota</taxon>
        <taxon>Gammaproteobacteria</taxon>
        <taxon>Chromatiales</taxon>
        <taxon>Chromatiaceae</taxon>
        <taxon>Thiohalocapsa</taxon>
    </lineage>
</organism>
<proteinExistence type="predicted"/>
<dbReference type="EMBL" id="NRRV01000008">
    <property type="protein sequence ID" value="MBK1630087.1"/>
    <property type="molecule type" value="Genomic_DNA"/>
</dbReference>
<comment type="caution">
    <text evidence="1">The sequence shown here is derived from an EMBL/GenBank/DDBJ whole genome shotgun (WGS) entry which is preliminary data.</text>
</comment>
<dbReference type="Pfam" id="PF04338">
    <property type="entry name" value="DUF481"/>
    <property type="match status" value="1"/>
</dbReference>